<dbReference type="KEGG" id="ole:K0B96_08600"/>
<feature type="domain" description="CheR-type methyltransferase" evidence="6">
    <location>
        <begin position="20"/>
        <end position="279"/>
    </location>
</feature>
<dbReference type="Proteomes" id="UP000825051">
    <property type="component" value="Chromosome"/>
</dbReference>
<dbReference type="InterPro" id="IPR022641">
    <property type="entry name" value="CheR_N"/>
</dbReference>
<dbReference type="InterPro" id="IPR029063">
    <property type="entry name" value="SAM-dependent_MTases_sf"/>
</dbReference>
<dbReference type="RefSeq" id="WP_220166121.1">
    <property type="nucleotide sequence ID" value="NZ_CP080507.1"/>
</dbReference>
<evidence type="ECO:0000313" key="7">
    <source>
        <dbReference type="EMBL" id="QYM80645.1"/>
    </source>
</evidence>
<name>A0A8F9TYT8_9BACT</name>
<organism evidence="7 8">
    <name type="scientific">Horticoccus luteus</name>
    <dbReference type="NCBI Taxonomy" id="2862869"/>
    <lineage>
        <taxon>Bacteria</taxon>
        <taxon>Pseudomonadati</taxon>
        <taxon>Verrucomicrobiota</taxon>
        <taxon>Opitutia</taxon>
        <taxon>Opitutales</taxon>
        <taxon>Opitutaceae</taxon>
        <taxon>Horticoccus</taxon>
    </lineage>
</organism>
<dbReference type="PROSITE" id="PS50123">
    <property type="entry name" value="CHER"/>
    <property type="match status" value="1"/>
</dbReference>
<dbReference type="InterPro" id="IPR036804">
    <property type="entry name" value="CheR_N_sf"/>
</dbReference>
<dbReference type="SUPFAM" id="SSF47757">
    <property type="entry name" value="Chemotaxis receptor methyltransferase CheR, N-terminal domain"/>
    <property type="match status" value="1"/>
</dbReference>
<dbReference type="AlphaFoldDB" id="A0A8F9TYT8"/>
<evidence type="ECO:0000259" key="6">
    <source>
        <dbReference type="PROSITE" id="PS50123"/>
    </source>
</evidence>
<keyword evidence="8" id="KW-1185">Reference proteome</keyword>
<dbReference type="EMBL" id="CP080507">
    <property type="protein sequence ID" value="QYM80645.1"/>
    <property type="molecule type" value="Genomic_DNA"/>
</dbReference>
<evidence type="ECO:0000313" key="8">
    <source>
        <dbReference type="Proteomes" id="UP000825051"/>
    </source>
</evidence>
<evidence type="ECO:0000256" key="2">
    <source>
        <dbReference type="ARBA" id="ARBA00012534"/>
    </source>
</evidence>
<keyword evidence="5" id="KW-0949">S-adenosyl-L-methionine</keyword>
<reference evidence="7" key="1">
    <citation type="submission" date="2021-08" db="EMBL/GenBank/DDBJ databases">
        <title>Genome of a novel bacterium of the phylum Verrucomicrobia, Oleiharenicola sp. KSB-15.</title>
        <authorList>
            <person name="Chung J.-H."/>
            <person name="Ahn J.-H."/>
            <person name="Yoon Y."/>
            <person name="Kim D.-Y."/>
            <person name="An S.-H."/>
            <person name="Park I."/>
            <person name="Yeon J."/>
        </authorList>
    </citation>
    <scope>NUCLEOTIDE SEQUENCE</scope>
    <source>
        <strain evidence="7">KSB-15</strain>
    </source>
</reference>
<keyword evidence="3" id="KW-0489">Methyltransferase</keyword>
<dbReference type="InterPro" id="IPR000780">
    <property type="entry name" value="CheR_MeTrfase"/>
</dbReference>
<gene>
    <name evidence="7" type="ORF">K0B96_08600</name>
</gene>
<dbReference type="Gene3D" id="3.40.50.150">
    <property type="entry name" value="Vaccinia Virus protein VP39"/>
    <property type="match status" value="1"/>
</dbReference>
<dbReference type="EC" id="2.1.1.80" evidence="2"/>
<dbReference type="PANTHER" id="PTHR24422:SF10">
    <property type="entry name" value="CHEMOTAXIS PROTEIN METHYLTRANSFERASE 2"/>
    <property type="match status" value="1"/>
</dbReference>
<dbReference type="Pfam" id="PF03705">
    <property type="entry name" value="CheR_N"/>
    <property type="match status" value="1"/>
</dbReference>
<dbReference type="GO" id="GO:0008983">
    <property type="term" value="F:protein-glutamate O-methyltransferase activity"/>
    <property type="evidence" value="ECO:0007669"/>
    <property type="project" value="UniProtKB-EC"/>
</dbReference>
<dbReference type="SMART" id="SM00138">
    <property type="entry name" value="MeTrc"/>
    <property type="match status" value="1"/>
</dbReference>
<dbReference type="PANTHER" id="PTHR24422">
    <property type="entry name" value="CHEMOTAXIS PROTEIN METHYLTRANSFERASE"/>
    <property type="match status" value="1"/>
</dbReference>
<keyword evidence="4" id="KW-0808">Transferase</keyword>
<dbReference type="SUPFAM" id="SSF53335">
    <property type="entry name" value="S-adenosyl-L-methionine-dependent methyltransferases"/>
    <property type="match status" value="1"/>
</dbReference>
<dbReference type="InterPro" id="IPR050903">
    <property type="entry name" value="Bact_Chemotaxis_MeTrfase"/>
</dbReference>
<dbReference type="Pfam" id="PF01739">
    <property type="entry name" value="CheR"/>
    <property type="match status" value="1"/>
</dbReference>
<dbReference type="PRINTS" id="PR00996">
    <property type="entry name" value="CHERMTFRASE"/>
</dbReference>
<dbReference type="Gene3D" id="1.10.155.10">
    <property type="entry name" value="Chemotaxis receptor methyltransferase CheR, N-terminal domain"/>
    <property type="match status" value="1"/>
</dbReference>
<sequence>MTASSEPHRLSASDPVPLLLRDLVHERTGVYFEAERLGTMLEKLQPRVLARGCPSLLEYYYQLRYDSDNHEEWHRVLDAFSVPETYFWREIDQIRALVDRVVPAWFQTTTAPLRIWSAACATGEEPYTLAIALQEAGWGAHPIEIIASDASEVVLARARAAVYRERSFRALPLPLRERYFRAVPGGFELAPALASRVQFHWCNLVAPPAAFASAPVIFCRNVFIYFSPAAIARVAAAFAAHMPPGGHLFIGASESLLKIAPDFELTEIDRAFVYRRRAVSP</sequence>
<evidence type="ECO:0000256" key="1">
    <source>
        <dbReference type="ARBA" id="ARBA00001541"/>
    </source>
</evidence>
<protein>
    <recommendedName>
        <fullName evidence="2">protein-glutamate O-methyltransferase</fullName>
        <ecNumber evidence="2">2.1.1.80</ecNumber>
    </recommendedName>
</protein>
<comment type="catalytic activity">
    <reaction evidence="1">
        <text>L-glutamyl-[protein] + S-adenosyl-L-methionine = [protein]-L-glutamate 5-O-methyl ester + S-adenosyl-L-homocysteine</text>
        <dbReference type="Rhea" id="RHEA:24452"/>
        <dbReference type="Rhea" id="RHEA-COMP:10208"/>
        <dbReference type="Rhea" id="RHEA-COMP:10311"/>
        <dbReference type="ChEBI" id="CHEBI:29973"/>
        <dbReference type="ChEBI" id="CHEBI:57856"/>
        <dbReference type="ChEBI" id="CHEBI:59789"/>
        <dbReference type="ChEBI" id="CHEBI:82795"/>
        <dbReference type="EC" id="2.1.1.80"/>
    </reaction>
</comment>
<evidence type="ECO:0000256" key="4">
    <source>
        <dbReference type="ARBA" id="ARBA00022679"/>
    </source>
</evidence>
<proteinExistence type="predicted"/>
<evidence type="ECO:0000256" key="5">
    <source>
        <dbReference type="ARBA" id="ARBA00022691"/>
    </source>
</evidence>
<dbReference type="GO" id="GO:0032259">
    <property type="term" value="P:methylation"/>
    <property type="evidence" value="ECO:0007669"/>
    <property type="project" value="UniProtKB-KW"/>
</dbReference>
<accession>A0A8F9TYT8</accession>
<evidence type="ECO:0000256" key="3">
    <source>
        <dbReference type="ARBA" id="ARBA00022603"/>
    </source>
</evidence>
<dbReference type="InterPro" id="IPR022642">
    <property type="entry name" value="CheR_C"/>
</dbReference>